<dbReference type="EMBL" id="PDLY01000001">
    <property type="protein sequence ID" value="MBA5726554.1"/>
    <property type="molecule type" value="Genomic_DNA"/>
</dbReference>
<protein>
    <recommendedName>
        <fullName evidence="3">DGQHR domain-containing protein</fullName>
    </recommendedName>
</protein>
<evidence type="ECO:0000313" key="2">
    <source>
        <dbReference type="Proteomes" id="UP000765338"/>
    </source>
</evidence>
<organism evidence="1 2">
    <name type="scientific">Bombella mellum</name>
    <dbReference type="NCBI Taxonomy" id="2039288"/>
    <lineage>
        <taxon>Bacteria</taxon>
        <taxon>Pseudomonadati</taxon>
        <taxon>Pseudomonadota</taxon>
        <taxon>Alphaproteobacteria</taxon>
        <taxon>Acetobacterales</taxon>
        <taxon>Acetobacteraceae</taxon>
        <taxon>Bombella</taxon>
    </lineage>
</organism>
<gene>
    <name evidence="1" type="ORF">CPA56_00890</name>
</gene>
<proteinExistence type="predicted"/>
<comment type="caution">
    <text evidence="1">The sequence shown here is derived from an EMBL/GenBank/DDBJ whole genome shotgun (WGS) entry which is preliminary data.</text>
</comment>
<evidence type="ECO:0000313" key="1">
    <source>
        <dbReference type="EMBL" id="MBA5726554.1"/>
    </source>
</evidence>
<name>A0ABR5ZQH5_9PROT</name>
<dbReference type="RefSeq" id="WP_182040172.1">
    <property type="nucleotide sequence ID" value="NZ_PDLY01000001.1"/>
</dbReference>
<evidence type="ECO:0008006" key="3">
    <source>
        <dbReference type="Google" id="ProtNLM"/>
    </source>
</evidence>
<keyword evidence="2" id="KW-1185">Reference proteome</keyword>
<reference evidence="1 2" key="1">
    <citation type="submission" date="2017-10" db="EMBL/GenBank/DDBJ databases">
        <authorList>
            <person name="Jakob F."/>
        </authorList>
    </citation>
    <scope>NUCLEOTIDE SEQUENCE [LARGE SCALE GENOMIC DNA]</scope>
    <source>
        <strain evidence="1 2">TMW 2.1889</strain>
    </source>
</reference>
<accession>A0ABR5ZQH5</accession>
<dbReference type="Proteomes" id="UP000765338">
    <property type="component" value="Unassembled WGS sequence"/>
</dbReference>
<sequence>MNLEILDTFQEEGATCRLCKTSLEEYISNLPDDFQEFDIQRSLVQNHFLDKIFSTLLKKQHIPLIVLVSEDLVNEDDVKQEAGVTSFKLSKNFKILDGLQRSHRLKEIWDTISFIKEDFKDDDKKLTVVQASRKISKTLRSKKIDPSIFRKVLKEYRKNSSEIIKLFDGNNIWLEVWFSLKRDDQIKKMLVLNAGHKSVNIKHQIELLFLNQLDTLKGKIGEKGEIFREKDKSSIQYSKERKKGQYHFSHLISAFVSLLEGRPVTTNAEYSAAHAFSDETEFNSYLSDVDADILNSFVEAITSLDKGSPSDKEVRWFGREVVLSGIFGAIGAVAKKKNTDSPKEDILSTITNFVDTHTLPRFFKNLNVEGFEEWRNQQNLSSINIGNKNKSKVFEATRQFLEGKIDSEIDWANVKEIEK</sequence>